<dbReference type="GO" id="GO:0003677">
    <property type="term" value="F:DNA binding"/>
    <property type="evidence" value="ECO:0007669"/>
    <property type="project" value="UniProtKB-KW"/>
</dbReference>
<keyword evidence="1" id="KW-0805">Transcription regulation</keyword>
<dbReference type="InterPro" id="IPR000835">
    <property type="entry name" value="HTH_MarR-typ"/>
</dbReference>
<dbReference type="InterPro" id="IPR023187">
    <property type="entry name" value="Tscrpt_reg_MarR-type_CS"/>
</dbReference>
<dbReference type="SMART" id="SM00347">
    <property type="entry name" value="HTH_MARR"/>
    <property type="match status" value="1"/>
</dbReference>
<evidence type="ECO:0000313" key="6">
    <source>
        <dbReference type="Proteomes" id="UP000237846"/>
    </source>
</evidence>
<dbReference type="PROSITE" id="PS01117">
    <property type="entry name" value="HTH_MARR_1"/>
    <property type="match status" value="1"/>
</dbReference>
<evidence type="ECO:0000313" key="5">
    <source>
        <dbReference type="EMBL" id="PRY02337.1"/>
    </source>
</evidence>
<evidence type="ECO:0000256" key="2">
    <source>
        <dbReference type="ARBA" id="ARBA00023125"/>
    </source>
</evidence>
<keyword evidence="3" id="KW-0804">Transcription</keyword>
<dbReference type="Proteomes" id="UP000237846">
    <property type="component" value="Unassembled WGS sequence"/>
</dbReference>
<keyword evidence="6" id="KW-1185">Reference proteome</keyword>
<evidence type="ECO:0000256" key="3">
    <source>
        <dbReference type="ARBA" id="ARBA00023163"/>
    </source>
</evidence>
<sequence length="155" mass="16338">MTGGREAAAAAGPVGYALAMATKAHRVELQRRMAGLGLYLGQELIIVDVHRNPGTTQADLARRIGIEQPTMARALARMERSGFVRREADPADRRVTRLHLTGRGAAAVAAVEAAWTETDRRATAGLDPAEARELVRLLAAVRTAFGSGGPGGEDG</sequence>
<feature type="domain" description="HTH marR-type" evidence="4">
    <location>
        <begin position="11"/>
        <end position="143"/>
    </location>
</feature>
<protein>
    <submittedName>
        <fullName evidence="5">DNA-binding MarR family transcriptional regulator</fullName>
    </submittedName>
</protein>
<dbReference type="SUPFAM" id="SSF46785">
    <property type="entry name" value="Winged helix' DNA-binding domain"/>
    <property type="match status" value="1"/>
</dbReference>
<proteinExistence type="predicted"/>
<dbReference type="AlphaFoldDB" id="A0A2T0QEH7"/>
<dbReference type="EMBL" id="PVZC01000001">
    <property type="protein sequence ID" value="PRY02337.1"/>
    <property type="molecule type" value="Genomic_DNA"/>
</dbReference>
<dbReference type="GO" id="GO:0003700">
    <property type="term" value="F:DNA-binding transcription factor activity"/>
    <property type="evidence" value="ECO:0007669"/>
    <property type="project" value="InterPro"/>
</dbReference>
<evidence type="ECO:0000256" key="1">
    <source>
        <dbReference type="ARBA" id="ARBA00023015"/>
    </source>
</evidence>
<gene>
    <name evidence="5" type="ORF">CLV72_101939</name>
</gene>
<evidence type="ECO:0000259" key="4">
    <source>
        <dbReference type="PROSITE" id="PS50995"/>
    </source>
</evidence>
<name>A0A2T0QEH7_9ACTN</name>
<dbReference type="InterPro" id="IPR036388">
    <property type="entry name" value="WH-like_DNA-bd_sf"/>
</dbReference>
<dbReference type="PANTHER" id="PTHR42756:SF1">
    <property type="entry name" value="TRANSCRIPTIONAL REPRESSOR OF EMRAB OPERON"/>
    <property type="match status" value="1"/>
</dbReference>
<accession>A0A2T0QEH7</accession>
<dbReference type="OrthoDB" id="9806864at2"/>
<dbReference type="PRINTS" id="PR00598">
    <property type="entry name" value="HTHMARR"/>
</dbReference>
<dbReference type="Pfam" id="PF01047">
    <property type="entry name" value="MarR"/>
    <property type="match status" value="1"/>
</dbReference>
<dbReference type="Gene3D" id="1.10.10.10">
    <property type="entry name" value="Winged helix-like DNA-binding domain superfamily/Winged helix DNA-binding domain"/>
    <property type="match status" value="1"/>
</dbReference>
<dbReference type="PANTHER" id="PTHR42756">
    <property type="entry name" value="TRANSCRIPTIONAL REGULATOR, MARR"/>
    <property type="match status" value="1"/>
</dbReference>
<dbReference type="InterPro" id="IPR036390">
    <property type="entry name" value="WH_DNA-bd_sf"/>
</dbReference>
<comment type="caution">
    <text evidence="5">The sequence shown here is derived from an EMBL/GenBank/DDBJ whole genome shotgun (WGS) entry which is preliminary data.</text>
</comment>
<dbReference type="PROSITE" id="PS50995">
    <property type="entry name" value="HTH_MARR_2"/>
    <property type="match status" value="1"/>
</dbReference>
<keyword evidence="2 5" id="KW-0238">DNA-binding</keyword>
<reference evidence="5 6" key="1">
    <citation type="submission" date="2018-03" db="EMBL/GenBank/DDBJ databases">
        <title>Genomic Encyclopedia of Archaeal and Bacterial Type Strains, Phase II (KMG-II): from individual species to whole genera.</title>
        <authorList>
            <person name="Goeker M."/>
        </authorList>
    </citation>
    <scope>NUCLEOTIDE SEQUENCE [LARGE SCALE GENOMIC DNA]</scope>
    <source>
        <strain evidence="5 6">DSM 45601</strain>
    </source>
</reference>
<dbReference type="RefSeq" id="WP_106239713.1">
    <property type="nucleotide sequence ID" value="NZ_PVZC01000001.1"/>
</dbReference>
<organism evidence="5 6">
    <name type="scientific">Allonocardiopsis opalescens</name>
    <dbReference type="NCBI Taxonomy" id="1144618"/>
    <lineage>
        <taxon>Bacteria</taxon>
        <taxon>Bacillati</taxon>
        <taxon>Actinomycetota</taxon>
        <taxon>Actinomycetes</taxon>
        <taxon>Streptosporangiales</taxon>
        <taxon>Allonocardiopsis</taxon>
    </lineage>
</organism>